<dbReference type="Gene3D" id="1.10.45.10">
    <property type="entry name" value="Vanillyl-alcohol Oxidase, Chain A, domain 4"/>
    <property type="match status" value="1"/>
</dbReference>
<dbReference type="SUPFAM" id="SSF56176">
    <property type="entry name" value="FAD-binding/transporter-associated domain-like"/>
    <property type="match status" value="1"/>
</dbReference>
<comment type="caution">
    <text evidence="4">The sequence shown here is derived from an EMBL/GenBank/DDBJ whole genome shotgun (WGS) entry which is preliminary data.</text>
</comment>
<dbReference type="Pfam" id="PF04030">
    <property type="entry name" value="ALO"/>
    <property type="match status" value="1"/>
</dbReference>
<dbReference type="InterPro" id="IPR006094">
    <property type="entry name" value="Oxid_FAD_bind_N"/>
</dbReference>
<keyword evidence="1 4" id="KW-0560">Oxidoreductase</keyword>
<dbReference type="GO" id="GO:0003885">
    <property type="term" value="F:D-arabinono-1,4-lactone oxidase activity"/>
    <property type="evidence" value="ECO:0007669"/>
    <property type="project" value="InterPro"/>
</dbReference>
<proteinExistence type="predicted"/>
<protein>
    <submittedName>
        <fullName evidence="4">Xylitol oxidase</fullName>
        <ecNumber evidence="4">1.1.3.41</ecNumber>
    </submittedName>
</protein>
<organism evidence="4 5">
    <name type="scientific">Allobranchiibius huperziae</name>
    <dbReference type="NCBI Taxonomy" id="1874116"/>
    <lineage>
        <taxon>Bacteria</taxon>
        <taxon>Bacillati</taxon>
        <taxon>Actinomycetota</taxon>
        <taxon>Actinomycetes</taxon>
        <taxon>Micrococcales</taxon>
        <taxon>Dermacoccaceae</taxon>
        <taxon>Allobranchiibius</taxon>
    </lineage>
</organism>
<feature type="domain" description="FAD-binding PCMH-type" evidence="3">
    <location>
        <begin position="17"/>
        <end position="182"/>
    </location>
</feature>
<name>A0A853DIT2_9MICO</name>
<dbReference type="GO" id="GO:0050582">
    <property type="term" value="F:xylitol oxidase activity"/>
    <property type="evidence" value="ECO:0007669"/>
    <property type="project" value="UniProtKB-EC"/>
</dbReference>
<evidence type="ECO:0000256" key="1">
    <source>
        <dbReference type="ARBA" id="ARBA00023002"/>
    </source>
</evidence>
<reference evidence="4 5" key="1">
    <citation type="submission" date="2020-07" db="EMBL/GenBank/DDBJ databases">
        <title>Sequencing the genomes of 1000 actinobacteria strains.</title>
        <authorList>
            <person name="Klenk H.-P."/>
        </authorList>
    </citation>
    <scope>NUCLEOTIDE SEQUENCE [LARGE SCALE GENOMIC DNA]</scope>
    <source>
        <strain evidence="4 5">DSM 29531</strain>
    </source>
</reference>
<dbReference type="GO" id="GO:0016020">
    <property type="term" value="C:membrane"/>
    <property type="evidence" value="ECO:0007669"/>
    <property type="project" value="InterPro"/>
</dbReference>
<dbReference type="RefSeq" id="WP_179480652.1">
    <property type="nucleotide sequence ID" value="NZ_JACCFW010000001.1"/>
</dbReference>
<dbReference type="AlphaFoldDB" id="A0A853DIT2"/>
<dbReference type="PANTHER" id="PTHR43762:SF1">
    <property type="entry name" value="D-ARABINONO-1,4-LACTONE OXIDASE"/>
    <property type="match status" value="1"/>
</dbReference>
<accession>A0A853DIT2</accession>
<dbReference type="Pfam" id="PF01565">
    <property type="entry name" value="FAD_binding_4"/>
    <property type="match status" value="1"/>
</dbReference>
<evidence type="ECO:0000313" key="4">
    <source>
        <dbReference type="EMBL" id="NYJ74630.1"/>
    </source>
</evidence>
<dbReference type="InterPro" id="IPR016171">
    <property type="entry name" value="Vanillyl_alc_oxidase_C-sub2"/>
</dbReference>
<dbReference type="Gene3D" id="3.30.70.2530">
    <property type="match status" value="1"/>
</dbReference>
<sequence>MATTDAQLRATNWSGTIDYRSGRRIRPASIEELRRVLREAPAAKVTGSGHSFNHVADSEQGWQLDLSGLVEPPVVSDDRSTVEVSGGMTYGALVPYLAQAGLALANLASLPHITIAGSVATGTHGSGVRRPGLASAVQAVQLLSADGEVRWFDRSDPRFAALVVSLGALGVVTRLRLSVEPAYQVRQDTFVGLTWSQLTAGLGAILESAYSVSVFGRWIGAGPDHIVLKSRLDEVTGTPAVPGAEWIKDTRHPSWGSGETNEKVTEQGGVPGLWSDRLPHFRMGFTPSSGAEIQSEFFVPAAQGAAAADALLQIGERIAPVTIVSEIRAVAADAQWLAPTYDRDSVVFHFTWRPDTAAASAAVDLVQQALAPFDPRPHWGKLFTYPGRLDAAYPRLDDFDAVRRELDPAGRFLNDFLRRHVVPA</sequence>
<dbReference type="Proteomes" id="UP000571817">
    <property type="component" value="Unassembled WGS sequence"/>
</dbReference>
<dbReference type="GO" id="GO:0080049">
    <property type="term" value="F:L-gulono-1,4-lactone dehydrogenase activity"/>
    <property type="evidence" value="ECO:0007669"/>
    <property type="project" value="TreeGrafter"/>
</dbReference>
<evidence type="ECO:0000256" key="2">
    <source>
        <dbReference type="SAM" id="MobiDB-lite"/>
    </source>
</evidence>
<dbReference type="EC" id="1.1.3.41" evidence="4"/>
<dbReference type="InterPro" id="IPR010031">
    <property type="entry name" value="FAD_lactone_oxidase-like"/>
</dbReference>
<dbReference type="Gene3D" id="3.30.465.10">
    <property type="match status" value="1"/>
</dbReference>
<dbReference type="EMBL" id="JACCFW010000001">
    <property type="protein sequence ID" value="NYJ74630.1"/>
    <property type="molecule type" value="Genomic_DNA"/>
</dbReference>
<dbReference type="InterPro" id="IPR016169">
    <property type="entry name" value="FAD-bd_PCMH_sub2"/>
</dbReference>
<dbReference type="Gene3D" id="3.30.43.10">
    <property type="entry name" value="Uridine Diphospho-n-acetylenolpyruvylglucosamine Reductase, domain 2"/>
    <property type="match status" value="1"/>
</dbReference>
<gene>
    <name evidence="4" type="ORF">HNR15_001593</name>
</gene>
<dbReference type="Gene3D" id="3.30.70.2520">
    <property type="match status" value="1"/>
</dbReference>
<dbReference type="PANTHER" id="PTHR43762">
    <property type="entry name" value="L-GULONOLACTONE OXIDASE"/>
    <property type="match status" value="1"/>
</dbReference>
<dbReference type="PIRSF" id="PIRSF000136">
    <property type="entry name" value="LGO_GLO"/>
    <property type="match status" value="1"/>
</dbReference>
<dbReference type="InterPro" id="IPR036318">
    <property type="entry name" value="FAD-bd_PCMH-like_sf"/>
</dbReference>
<keyword evidence="5" id="KW-1185">Reference proteome</keyword>
<feature type="region of interest" description="Disordered" evidence="2">
    <location>
        <begin position="249"/>
        <end position="269"/>
    </location>
</feature>
<dbReference type="GO" id="GO:0071949">
    <property type="term" value="F:FAD binding"/>
    <property type="evidence" value="ECO:0007669"/>
    <property type="project" value="InterPro"/>
</dbReference>
<evidence type="ECO:0000313" key="5">
    <source>
        <dbReference type="Proteomes" id="UP000571817"/>
    </source>
</evidence>
<dbReference type="InterPro" id="IPR016166">
    <property type="entry name" value="FAD-bd_PCMH"/>
</dbReference>
<evidence type="ECO:0000259" key="3">
    <source>
        <dbReference type="PROSITE" id="PS51387"/>
    </source>
</evidence>
<dbReference type="PROSITE" id="PS51387">
    <property type="entry name" value="FAD_PCMH"/>
    <property type="match status" value="1"/>
</dbReference>
<dbReference type="InterPro" id="IPR016167">
    <property type="entry name" value="FAD-bd_PCMH_sub1"/>
</dbReference>
<dbReference type="InterPro" id="IPR007173">
    <property type="entry name" value="ALO_C"/>
</dbReference>